<protein>
    <submittedName>
        <fullName evidence="1">Uncharacterized protein</fullName>
    </submittedName>
</protein>
<dbReference type="AlphaFoldDB" id="A0A443NWS5"/>
<accession>A0A443NWS5</accession>
<dbReference type="OrthoDB" id="1731983at2759"/>
<dbReference type="Proteomes" id="UP000283530">
    <property type="component" value="Unassembled WGS sequence"/>
</dbReference>
<evidence type="ECO:0000313" key="2">
    <source>
        <dbReference type="Proteomes" id="UP000283530"/>
    </source>
</evidence>
<evidence type="ECO:0000313" key="1">
    <source>
        <dbReference type="EMBL" id="RWR82953.1"/>
    </source>
</evidence>
<keyword evidence="2" id="KW-1185">Reference proteome</keyword>
<reference evidence="1 2" key="1">
    <citation type="journal article" date="2019" name="Nat. Plants">
        <title>Stout camphor tree genome fills gaps in understanding of flowering plant genome evolution.</title>
        <authorList>
            <person name="Chaw S.M."/>
            <person name="Liu Y.C."/>
            <person name="Wu Y.W."/>
            <person name="Wang H.Y."/>
            <person name="Lin C.I."/>
            <person name="Wu C.S."/>
            <person name="Ke H.M."/>
            <person name="Chang L.Y."/>
            <person name="Hsu C.Y."/>
            <person name="Yang H.T."/>
            <person name="Sudianto E."/>
            <person name="Hsu M.H."/>
            <person name="Wu K.P."/>
            <person name="Wang L.N."/>
            <person name="Leebens-Mack J.H."/>
            <person name="Tsai I.J."/>
        </authorList>
    </citation>
    <scope>NUCLEOTIDE SEQUENCE [LARGE SCALE GENOMIC DNA]</scope>
    <source>
        <strain evidence="2">cv. Chaw 1501</strain>
        <tissue evidence="1">Young leaves</tissue>
    </source>
</reference>
<proteinExistence type="predicted"/>
<organism evidence="1 2">
    <name type="scientific">Cinnamomum micranthum f. kanehirae</name>
    <dbReference type="NCBI Taxonomy" id="337451"/>
    <lineage>
        <taxon>Eukaryota</taxon>
        <taxon>Viridiplantae</taxon>
        <taxon>Streptophyta</taxon>
        <taxon>Embryophyta</taxon>
        <taxon>Tracheophyta</taxon>
        <taxon>Spermatophyta</taxon>
        <taxon>Magnoliopsida</taxon>
        <taxon>Magnoliidae</taxon>
        <taxon>Laurales</taxon>
        <taxon>Lauraceae</taxon>
        <taxon>Cinnamomum</taxon>
    </lineage>
</organism>
<sequence>MLHQQEWSFMVESIWITVLSVSSPSATTKKLDVDEESQPKPPHVGLIVGNSLAEILPLPDTPGGHGRYMA</sequence>
<name>A0A443NWS5_9MAGN</name>
<comment type="caution">
    <text evidence="1">The sequence shown here is derived from an EMBL/GenBank/DDBJ whole genome shotgun (WGS) entry which is preliminary data.</text>
</comment>
<gene>
    <name evidence="1" type="ORF">CKAN_01169300</name>
</gene>
<dbReference type="EMBL" id="QPKB01000004">
    <property type="protein sequence ID" value="RWR82953.1"/>
    <property type="molecule type" value="Genomic_DNA"/>
</dbReference>